<reference evidence="2" key="1">
    <citation type="submission" date="2025-08" db="UniProtKB">
        <authorList>
            <consortium name="Ensembl"/>
        </authorList>
    </citation>
    <scope>IDENTIFICATION</scope>
</reference>
<evidence type="ECO:0000256" key="1">
    <source>
        <dbReference type="SAM" id="MobiDB-lite"/>
    </source>
</evidence>
<protein>
    <submittedName>
        <fullName evidence="2">Uncharacterized protein</fullName>
    </submittedName>
</protein>
<feature type="region of interest" description="Disordered" evidence="1">
    <location>
        <begin position="191"/>
        <end position="214"/>
    </location>
</feature>
<evidence type="ECO:0000313" key="2">
    <source>
        <dbReference type="Ensembl" id="ENSSSCP00045020611.1"/>
    </source>
</evidence>
<dbReference type="Proteomes" id="UP000694728">
    <property type="component" value="Unplaced"/>
</dbReference>
<feature type="region of interest" description="Disordered" evidence="1">
    <location>
        <begin position="51"/>
        <end position="72"/>
    </location>
</feature>
<accession>A0A8D1HS65</accession>
<proteinExistence type="predicted"/>
<evidence type="ECO:0000313" key="3">
    <source>
        <dbReference type="Proteomes" id="UP000694728"/>
    </source>
</evidence>
<name>A0A8D1HS65_PIG</name>
<dbReference type="Ensembl" id="ENSSSCT00045029726.1">
    <property type="protein sequence ID" value="ENSSSCP00045020611.1"/>
    <property type="gene ID" value="ENSSSCG00045017460.1"/>
</dbReference>
<feature type="region of interest" description="Disordered" evidence="1">
    <location>
        <begin position="155"/>
        <end position="177"/>
    </location>
</feature>
<sequence>MLGQLYTGMKLVESEVHPCHMSRIQSRRFTQIAKMLTQGETGNLLCTENTAERQGAGPHPSWSSTPHRPLPPAAAAAAAAAGATHMAEDHGLSNGDGSVQVTQGLELLVSVIAQDIILLDGVQCLLLTLQFDDIWVWDHFLGKLPDRVFEGGREKQHLAVPGQHPAREGPGVGHDPDRAFLWKEQEHSLPQLGDLRPQEGGTSRSRCGAGPGGVRSPLSLLPQPRLGVWSFLTWKWASNRMPLKAVST</sequence>
<organism evidence="2 3">
    <name type="scientific">Sus scrofa</name>
    <name type="common">Pig</name>
    <dbReference type="NCBI Taxonomy" id="9823"/>
    <lineage>
        <taxon>Eukaryota</taxon>
        <taxon>Metazoa</taxon>
        <taxon>Chordata</taxon>
        <taxon>Craniata</taxon>
        <taxon>Vertebrata</taxon>
        <taxon>Euteleostomi</taxon>
        <taxon>Mammalia</taxon>
        <taxon>Eutheria</taxon>
        <taxon>Laurasiatheria</taxon>
        <taxon>Artiodactyla</taxon>
        <taxon>Suina</taxon>
        <taxon>Suidae</taxon>
        <taxon>Sus</taxon>
    </lineage>
</organism>
<dbReference type="AlphaFoldDB" id="A0A8D1HS65"/>